<dbReference type="SMART" id="SM00387">
    <property type="entry name" value="HATPase_c"/>
    <property type="match status" value="1"/>
</dbReference>
<accession>A0A3S3AJQ3</accession>
<feature type="domain" description="HAMP" evidence="14">
    <location>
        <begin position="152"/>
        <end position="204"/>
    </location>
</feature>
<dbReference type="CDD" id="cd06225">
    <property type="entry name" value="HAMP"/>
    <property type="match status" value="1"/>
</dbReference>
<keyword evidence="8 12" id="KW-1133">Transmembrane helix</keyword>
<evidence type="ECO:0000313" key="15">
    <source>
        <dbReference type="EMBL" id="RVW06293.1"/>
    </source>
</evidence>
<feature type="transmembrane region" description="Helical" evidence="12">
    <location>
        <begin position="12"/>
        <end position="37"/>
    </location>
</feature>
<evidence type="ECO:0000256" key="12">
    <source>
        <dbReference type="SAM" id="Phobius"/>
    </source>
</evidence>
<reference evidence="15 16" key="1">
    <citation type="submission" date="2018-11" db="EMBL/GenBank/DDBJ databases">
        <title>Rhodococcus spongicola sp. nov. and Rhodococcus xishaensis sp. nov. from marine sponges.</title>
        <authorList>
            <person name="Li L."/>
            <person name="Lin H.W."/>
        </authorList>
    </citation>
    <scope>NUCLEOTIDE SEQUENCE [LARGE SCALE GENOMIC DNA]</scope>
    <source>
        <strain evidence="15 16">LHW50502</strain>
    </source>
</reference>
<evidence type="ECO:0000259" key="13">
    <source>
        <dbReference type="PROSITE" id="PS50109"/>
    </source>
</evidence>
<dbReference type="GO" id="GO:0005886">
    <property type="term" value="C:plasma membrane"/>
    <property type="evidence" value="ECO:0007669"/>
    <property type="project" value="UniProtKB-SubCell"/>
</dbReference>
<keyword evidence="7 15" id="KW-0418">Kinase</keyword>
<dbReference type="CDD" id="cd00082">
    <property type="entry name" value="HisKA"/>
    <property type="match status" value="1"/>
</dbReference>
<dbReference type="InterPro" id="IPR003661">
    <property type="entry name" value="HisK_dim/P_dom"/>
</dbReference>
<gene>
    <name evidence="15" type="ORF">EF834_02265</name>
</gene>
<evidence type="ECO:0000256" key="7">
    <source>
        <dbReference type="ARBA" id="ARBA00022777"/>
    </source>
</evidence>
<proteinExistence type="predicted"/>
<keyword evidence="9" id="KW-0902">Two-component regulatory system</keyword>
<dbReference type="InterPro" id="IPR036097">
    <property type="entry name" value="HisK_dim/P_sf"/>
</dbReference>
<dbReference type="AlphaFoldDB" id="A0A3S3AJQ3"/>
<dbReference type="Pfam" id="PF02518">
    <property type="entry name" value="HATPase_c"/>
    <property type="match status" value="1"/>
</dbReference>
<dbReference type="SMART" id="SM00304">
    <property type="entry name" value="HAMP"/>
    <property type="match status" value="1"/>
</dbReference>
<evidence type="ECO:0000256" key="4">
    <source>
        <dbReference type="ARBA" id="ARBA00022553"/>
    </source>
</evidence>
<keyword evidence="16" id="KW-1185">Reference proteome</keyword>
<evidence type="ECO:0000256" key="2">
    <source>
        <dbReference type="ARBA" id="ARBA00004236"/>
    </source>
</evidence>
<comment type="subcellular location">
    <subcellularLocation>
        <location evidence="2">Cell membrane</location>
    </subcellularLocation>
</comment>
<feature type="domain" description="Histidine kinase" evidence="13">
    <location>
        <begin position="219"/>
        <end position="429"/>
    </location>
</feature>
<dbReference type="OrthoDB" id="5241347at2"/>
<dbReference type="PANTHER" id="PTHR45436:SF5">
    <property type="entry name" value="SENSOR HISTIDINE KINASE TRCS"/>
    <property type="match status" value="1"/>
</dbReference>
<dbReference type="InterPro" id="IPR003594">
    <property type="entry name" value="HATPase_dom"/>
</dbReference>
<evidence type="ECO:0000313" key="16">
    <source>
        <dbReference type="Proteomes" id="UP000284333"/>
    </source>
</evidence>
<dbReference type="GO" id="GO:0000155">
    <property type="term" value="F:phosphorelay sensor kinase activity"/>
    <property type="evidence" value="ECO:0007669"/>
    <property type="project" value="InterPro"/>
</dbReference>
<keyword evidence="6 12" id="KW-0812">Transmembrane</keyword>
<dbReference type="InterPro" id="IPR005467">
    <property type="entry name" value="His_kinase_dom"/>
</dbReference>
<comment type="caution">
    <text evidence="15">The sequence shown here is derived from an EMBL/GenBank/DDBJ whole genome shotgun (WGS) entry which is preliminary data.</text>
</comment>
<comment type="catalytic activity">
    <reaction evidence="1">
        <text>ATP + protein L-histidine = ADP + protein N-phospho-L-histidine.</text>
        <dbReference type="EC" id="2.7.13.3"/>
    </reaction>
</comment>
<dbReference type="CDD" id="cd00075">
    <property type="entry name" value="HATPase"/>
    <property type="match status" value="1"/>
</dbReference>
<dbReference type="PRINTS" id="PR00344">
    <property type="entry name" value="BCTRLSENSOR"/>
</dbReference>
<protein>
    <recommendedName>
        <fullName evidence="3">histidine kinase</fullName>
        <ecNumber evidence="3">2.7.13.3</ecNumber>
    </recommendedName>
</protein>
<name>A0A3S3AJQ3_9NOCA</name>
<dbReference type="SMART" id="SM00388">
    <property type="entry name" value="HisKA"/>
    <property type="match status" value="1"/>
</dbReference>
<evidence type="ECO:0000259" key="14">
    <source>
        <dbReference type="PROSITE" id="PS50885"/>
    </source>
</evidence>
<dbReference type="InterPro" id="IPR004358">
    <property type="entry name" value="Sig_transdc_His_kin-like_C"/>
</dbReference>
<dbReference type="PROSITE" id="PS50885">
    <property type="entry name" value="HAMP"/>
    <property type="match status" value="1"/>
</dbReference>
<dbReference type="Proteomes" id="UP000284333">
    <property type="component" value="Unassembled WGS sequence"/>
</dbReference>
<dbReference type="PROSITE" id="PS50109">
    <property type="entry name" value="HIS_KIN"/>
    <property type="match status" value="1"/>
</dbReference>
<evidence type="ECO:0000256" key="1">
    <source>
        <dbReference type="ARBA" id="ARBA00000085"/>
    </source>
</evidence>
<feature type="transmembrane region" description="Helical" evidence="12">
    <location>
        <begin position="130"/>
        <end position="151"/>
    </location>
</feature>
<dbReference type="InterPro" id="IPR050428">
    <property type="entry name" value="TCS_sensor_his_kinase"/>
</dbReference>
<dbReference type="Gene3D" id="3.30.565.10">
    <property type="entry name" value="Histidine kinase-like ATPase, C-terminal domain"/>
    <property type="match status" value="1"/>
</dbReference>
<feature type="coiled-coil region" evidence="11">
    <location>
        <begin position="241"/>
        <end position="272"/>
    </location>
</feature>
<evidence type="ECO:0000256" key="11">
    <source>
        <dbReference type="SAM" id="Coils"/>
    </source>
</evidence>
<sequence>MSTRRRSVSLRTRVALVSALAATIVIAAIGVAFAVFLRVNGSEQLDSTLDSVSLSSPTSLGSAPGIPPQQYNLVIPEPGAPVDYNTVRTEVVDGRQVRLREVPVAGVNDAYVEVSIPEDALSRAIHEQQWRVAGASLAAIAVAAGLGWLMAGRAVRPLERLAAATHTVGDELPAALPDVHGAREAEELADAIRHMLERIGKAQSRTQEALGAARDFAAVSAHELRTPLTSMRTDLEVLATMRLTEEQRTEILRELRATERQIESTLTDLESLAVGDLSDTIDLEDVDLAELADRCIQEASRRLPDVALELSAPQSLPIRGLPSGLRLVLENAITNAARHGRADRIVVTVAENDVRGYTVTVDDNGIGVPERERATLFERFARGSSAHPDGSGLGLALIAQQASLHGGTAELTDGPLGGARLRLDLPAAQGPGTPER</sequence>
<dbReference type="RefSeq" id="WP_127945361.1">
    <property type="nucleotide sequence ID" value="NZ_RKLN01000001.1"/>
</dbReference>
<dbReference type="Pfam" id="PF00512">
    <property type="entry name" value="HisKA"/>
    <property type="match status" value="1"/>
</dbReference>
<keyword evidence="10 12" id="KW-0472">Membrane</keyword>
<evidence type="ECO:0000256" key="8">
    <source>
        <dbReference type="ARBA" id="ARBA00022989"/>
    </source>
</evidence>
<evidence type="ECO:0000256" key="5">
    <source>
        <dbReference type="ARBA" id="ARBA00022679"/>
    </source>
</evidence>
<dbReference type="Gene3D" id="1.10.287.130">
    <property type="match status" value="1"/>
</dbReference>
<evidence type="ECO:0000256" key="9">
    <source>
        <dbReference type="ARBA" id="ARBA00023012"/>
    </source>
</evidence>
<dbReference type="InterPro" id="IPR036890">
    <property type="entry name" value="HATPase_C_sf"/>
</dbReference>
<organism evidence="15 16">
    <name type="scientific">Rhodococcus spongiicola</name>
    <dbReference type="NCBI Taxonomy" id="2487352"/>
    <lineage>
        <taxon>Bacteria</taxon>
        <taxon>Bacillati</taxon>
        <taxon>Actinomycetota</taxon>
        <taxon>Actinomycetes</taxon>
        <taxon>Mycobacteriales</taxon>
        <taxon>Nocardiaceae</taxon>
        <taxon>Rhodococcus</taxon>
    </lineage>
</organism>
<evidence type="ECO:0000256" key="6">
    <source>
        <dbReference type="ARBA" id="ARBA00022692"/>
    </source>
</evidence>
<dbReference type="Pfam" id="PF00672">
    <property type="entry name" value="HAMP"/>
    <property type="match status" value="1"/>
</dbReference>
<dbReference type="SUPFAM" id="SSF47384">
    <property type="entry name" value="Homodimeric domain of signal transducing histidine kinase"/>
    <property type="match status" value="1"/>
</dbReference>
<dbReference type="EC" id="2.7.13.3" evidence="3"/>
<dbReference type="SUPFAM" id="SSF55874">
    <property type="entry name" value="ATPase domain of HSP90 chaperone/DNA topoisomerase II/histidine kinase"/>
    <property type="match status" value="1"/>
</dbReference>
<keyword evidence="4" id="KW-0597">Phosphoprotein</keyword>
<keyword evidence="5" id="KW-0808">Transferase</keyword>
<keyword evidence="11" id="KW-0175">Coiled coil</keyword>
<dbReference type="Gene3D" id="6.10.340.10">
    <property type="match status" value="1"/>
</dbReference>
<evidence type="ECO:0000256" key="10">
    <source>
        <dbReference type="ARBA" id="ARBA00023136"/>
    </source>
</evidence>
<dbReference type="InterPro" id="IPR003660">
    <property type="entry name" value="HAMP_dom"/>
</dbReference>
<dbReference type="PANTHER" id="PTHR45436">
    <property type="entry name" value="SENSOR HISTIDINE KINASE YKOH"/>
    <property type="match status" value="1"/>
</dbReference>
<evidence type="ECO:0000256" key="3">
    <source>
        <dbReference type="ARBA" id="ARBA00012438"/>
    </source>
</evidence>
<dbReference type="EMBL" id="RKLN01000001">
    <property type="protein sequence ID" value="RVW06293.1"/>
    <property type="molecule type" value="Genomic_DNA"/>
</dbReference>